<keyword evidence="7 8" id="KW-0472">Membrane</keyword>
<feature type="transmembrane region" description="Helical" evidence="8">
    <location>
        <begin position="302"/>
        <end position="320"/>
    </location>
</feature>
<evidence type="ECO:0000256" key="8">
    <source>
        <dbReference type="SAM" id="Phobius"/>
    </source>
</evidence>
<feature type="transmembrane region" description="Helical" evidence="8">
    <location>
        <begin position="60"/>
        <end position="93"/>
    </location>
</feature>
<dbReference type="InterPro" id="IPR001851">
    <property type="entry name" value="ABC_transp_permease"/>
</dbReference>
<name>A0ABY9SXB9_BREBE</name>
<reference evidence="9 10" key="1">
    <citation type="submission" date="2023-09" db="EMBL/GenBank/DDBJ databases">
        <title>Complete Genome and Methylome dissection of Bacillus brevis NEB573 original source of BbsI restriction endonuclease.</title>
        <authorList>
            <person name="Fomenkov A."/>
            <person name="Roberts R.D."/>
        </authorList>
    </citation>
    <scope>NUCLEOTIDE SEQUENCE [LARGE SCALE GENOMIC DNA]</scope>
    <source>
        <strain evidence="9 10">NEB573</strain>
    </source>
</reference>
<sequence>MINTPPTAKETGVASWRARGHAVWSEYSVVVAFVAIFLIASLVNSHFASLDNFANILRQVSIIGIISLGMTVVMLSGGIDLSVGAVLALLGALSVSVLNATQSVLLALLAALLAGAGVGALNGLMVTRGKIPSFIATLGMMASARSIVLYFAEGGSLSGKAEAYTAIANTEWLGLSVPVYIFLAMTLLVYVLMHKTRFGRYVYAIGSNEKAALLSTIRVNGVKMGVYMLCSTFVALAAVVESSRLNSISSASSGLSYELDAIAAVIIGGTRMSGGRGKVVGTFFGVLILGVLNNMLNLMNISPYLQGLVKGLIIIIAVLLQKKEQQ</sequence>
<dbReference type="RefSeq" id="WP_310763722.1">
    <property type="nucleotide sequence ID" value="NZ_CP134050.1"/>
</dbReference>
<dbReference type="CDD" id="cd06579">
    <property type="entry name" value="TM_PBP1_transp_AraH_like"/>
    <property type="match status" value="1"/>
</dbReference>
<evidence type="ECO:0000256" key="4">
    <source>
        <dbReference type="ARBA" id="ARBA00022519"/>
    </source>
</evidence>
<keyword evidence="6 8" id="KW-1133">Transmembrane helix</keyword>
<feature type="transmembrane region" description="Helical" evidence="8">
    <location>
        <begin position="172"/>
        <end position="193"/>
    </location>
</feature>
<keyword evidence="5 8" id="KW-0812">Transmembrane</keyword>
<dbReference type="PANTHER" id="PTHR32196">
    <property type="entry name" value="ABC TRANSPORTER PERMEASE PROTEIN YPHD-RELATED-RELATED"/>
    <property type="match status" value="1"/>
</dbReference>
<evidence type="ECO:0000256" key="5">
    <source>
        <dbReference type="ARBA" id="ARBA00022692"/>
    </source>
</evidence>
<dbReference type="EMBL" id="CP134050">
    <property type="protein sequence ID" value="WNC12363.1"/>
    <property type="molecule type" value="Genomic_DNA"/>
</dbReference>
<dbReference type="Proteomes" id="UP001256827">
    <property type="component" value="Chromosome"/>
</dbReference>
<protein>
    <submittedName>
        <fullName evidence="9">ABC transporter permease</fullName>
    </submittedName>
</protein>
<feature type="transmembrane region" description="Helical" evidence="8">
    <location>
        <begin position="131"/>
        <end position="152"/>
    </location>
</feature>
<comment type="subcellular location">
    <subcellularLocation>
        <location evidence="1">Cell membrane</location>
        <topology evidence="1">Multi-pass membrane protein</topology>
    </subcellularLocation>
</comment>
<evidence type="ECO:0000256" key="1">
    <source>
        <dbReference type="ARBA" id="ARBA00004651"/>
    </source>
</evidence>
<evidence type="ECO:0000256" key="6">
    <source>
        <dbReference type="ARBA" id="ARBA00022989"/>
    </source>
</evidence>
<feature type="transmembrane region" description="Helical" evidence="8">
    <location>
        <begin position="279"/>
        <end position="296"/>
    </location>
</feature>
<dbReference type="Pfam" id="PF02653">
    <property type="entry name" value="BPD_transp_2"/>
    <property type="match status" value="1"/>
</dbReference>
<keyword evidence="2" id="KW-0813">Transport</keyword>
<keyword evidence="10" id="KW-1185">Reference proteome</keyword>
<evidence type="ECO:0000256" key="2">
    <source>
        <dbReference type="ARBA" id="ARBA00022448"/>
    </source>
</evidence>
<evidence type="ECO:0000256" key="7">
    <source>
        <dbReference type="ARBA" id="ARBA00023136"/>
    </source>
</evidence>
<evidence type="ECO:0000256" key="3">
    <source>
        <dbReference type="ARBA" id="ARBA00022475"/>
    </source>
</evidence>
<evidence type="ECO:0000313" key="9">
    <source>
        <dbReference type="EMBL" id="WNC12363.1"/>
    </source>
</evidence>
<gene>
    <name evidence="9" type="ORF">RGB73_16650</name>
</gene>
<keyword evidence="4" id="KW-0997">Cell inner membrane</keyword>
<dbReference type="PANTHER" id="PTHR32196:SF21">
    <property type="entry name" value="ABC TRANSPORTER PERMEASE PROTEIN YPHD-RELATED"/>
    <property type="match status" value="1"/>
</dbReference>
<keyword evidence="3" id="KW-1003">Cell membrane</keyword>
<feature type="transmembrane region" description="Helical" evidence="8">
    <location>
        <begin position="105"/>
        <end position="124"/>
    </location>
</feature>
<organism evidence="9 10">
    <name type="scientific">Brevibacillus brevis</name>
    <name type="common">Bacillus brevis</name>
    <dbReference type="NCBI Taxonomy" id="1393"/>
    <lineage>
        <taxon>Bacteria</taxon>
        <taxon>Bacillati</taxon>
        <taxon>Bacillota</taxon>
        <taxon>Bacilli</taxon>
        <taxon>Bacillales</taxon>
        <taxon>Paenibacillaceae</taxon>
        <taxon>Brevibacillus</taxon>
    </lineage>
</organism>
<evidence type="ECO:0000313" key="10">
    <source>
        <dbReference type="Proteomes" id="UP001256827"/>
    </source>
</evidence>
<proteinExistence type="predicted"/>
<accession>A0ABY9SXB9</accession>
<feature type="transmembrane region" description="Helical" evidence="8">
    <location>
        <begin position="27"/>
        <end position="48"/>
    </location>
</feature>